<dbReference type="SMART" id="SM00477">
    <property type="entry name" value="NUC"/>
    <property type="match status" value="1"/>
</dbReference>
<dbReference type="Proteomes" id="UP000694700">
    <property type="component" value="Unplaced"/>
</dbReference>
<feature type="signal peptide" evidence="1">
    <location>
        <begin position="1"/>
        <end position="21"/>
    </location>
</feature>
<reference evidence="4" key="1">
    <citation type="submission" date="2025-08" db="UniProtKB">
        <authorList>
            <consortium name="Ensembl"/>
        </authorList>
    </citation>
    <scope>IDENTIFICATION</scope>
</reference>
<dbReference type="Pfam" id="PF01223">
    <property type="entry name" value="Endonuclease_NS"/>
    <property type="match status" value="1"/>
</dbReference>
<dbReference type="GO" id="GO:0016787">
    <property type="term" value="F:hydrolase activity"/>
    <property type="evidence" value="ECO:0007669"/>
    <property type="project" value="InterPro"/>
</dbReference>
<feature type="domain" description="ENPP1-3/EXOG-like endonuclease/phosphodiesterase" evidence="2">
    <location>
        <begin position="49"/>
        <end position="233"/>
    </location>
</feature>
<dbReference type="InterPro" id="IPR001604">
    <property type="entry name" value="Endo_G_ENPP1-like_dom"/>
</dbReference>
<dbReference type="SMART" id="SM00892">
    <property type="entry name" value="Endonuclease_NS"/>
    <property type="match status" value="1"/>
</dbReference>
<dbReference type="PANTHER" id="PTHR21472">
    <property type="entry name" value="ENDONUCLEASE DOMAIN-CONTAINING 1 PROTEIN ENDOD1"/>
    <property type="match status" value="1"/>
</dbReference>
<dbReference type="PANTHER" id="PTHR21472:SF21">
    <property type="entry name" value="ENDONUCLEASE DOMAIN-CONTAINING 1 PROTEIN-LIKE-RELATED"/>
    <property type="match status" value="1"/>
</dbReference>
<accession>A0A8C1SXP4</accession>
<protein>
    <submittedName>
        <fullName evidence="4">Uncharacterized protein</fullName>
    </submittedName>
</protein>
<proteinExistence type="predicted"/>
<dbReference type="InterPro" id="IPR044929">
    <property type="entry name" value="DNA/RNA_non-sp_Endonuclease_sf"/>
</dbReference>
<dbReference type="GO" id="GO:0046872">
    <property type="term" value="F:metal ion binding"/>
    <property type="evidence" value="ECO:0007669"/>
    <property type="project" value="InterPro"/>
</dbReference>
<evidence type="ECO:0000313" key="4">
    <source>
        <dbReference type="Ensembl" id="ENSCCRP00015014017.1"/>
    </source>
</evidence>
<name>A0A8C1SXP4_CYPCA</name>
<evidence type="ECO:0000259" key="2">
    <source>
        <dbReference type="SMART" id="SM00477"/>
    </source>
</evidence>
<dbReference type="Gene3D" id="3.40.570.10">
    <property type="entry name" value="Extracellular Endonuclease, subunit A"/>
    <property type="match status" value="1"/>
</dbReference>
<dbReference type="SUPFAM" id="SSF54060">
    <property type="entry name" value="His-Me finger endonucleases"/>
    <property type="match status" value="1"/>
</dbReference>
<dbReference type="InterPro" id="IPR020821">
    <property type="entry name" value="ENPP1-3/EXOG-like_nuc-like"/>
</dbReference>
<keyword evidence="1" id="KW-0732">Signal</keyword>
<dbReference type="Ensembl" id="ENSCCRT00015014516.1">
    <property type="protein sequence ID" value="ENSCCRP00015014017.1"/>
    <property type="gene ID" value="ENSCCRG00015006352.1"/>
</dbReference>
<evidence type="ECO:0000259" key="3">
    <source>
        <dbReference type="SMART" id="SM00892"/>
    </source>
</evidence>
<feature type="domain" description="DNA/RNA non-specific endonuclease/pyrophosphatase/phosphodiesterase" evidence="3">
    <location>
        <begin position="48"/>
        <end position="258"/>
    </location>
</feature>
<dbReference type="AlphaFoldDB" id="A0A8C1SXP4"/>
<sequence>EQLHTMIVLCLITLVPNLNDCKGFFYKGIEPSGMDQNAWKICQKLVNRGFYYATLYSVPHKIPLYSAYTLDPKCSRDTGRPSDWHLEPQVTMSQIVYMVCENRFSQNLYKEYQAISSDYSGTGYDRGHLNPNSFQCGDGRTAAFTLTNAAPMIRRFLKPKLDRDDNSATVFIVTGTVPDPNVRIPQDRKRVMVPSHIWTTVCYKHHKDDSKSLSFGYIGKTTTQSLTYGPPIRIHFWILGGPRQIYFNIKNDCENYRF</sequence>
<evidence type="ECO:0000313" key="5">
    <source>
        <dbReference type="Proteomes" id="UP000694700"/>
    </source>
</evidence>
<dbReference type="InterPro" id="IPR044925">
    <property type="entry name" value="His-Me_finger_sf"/>
</dbReference>
<dbReference type="InterPro" id="IPR039015">
    <property type="entry name" value="ENDOD1"/>
</dbReference>
<organism evidence="4 5">
    <name type="scientific">Cyprinus carpio</name>
    <name type="common">Common carp</name>
    <dbReference type="NCBI Taxonomy" id="7962"/>
    <lineage>
        <taxon>Eukaryota</taxon>
        <taxon>Metazoa</taxon>
        <taxon>Chordata</taxon>
        <taxon>Craniata</taxon>
        <taxon>Vertebrata</taxon>
        <taxon>Euteleostomi</taxon>
        <taxon>Actinopterygii</taxon>
        <taxon>Neopterygii</taxon>
        <taxon>Teleostei</taxon>
        <taxon>Ostariophysi</taxon>
        <taxon>Cypriniformes</taxon>
        <taxon>Cyprinidae</taxon>
        <taxon>Cyprininae</taxon>
        <taxon>Cyprinus</taxon>
    </lineage>
</organism>
<evidence type="ECO:0000256" key="1">
    <source>
        <dbReference type="SAM" id="SignalP"/>
    </source>
</evidence>
<dbReference type="GO" id="GO:0003676">
    <property type="term" value="F:nucleic acid binding"/>
    <property type="evidence" value="ECO:0007669"/>
    <property type="project" value="InterPro"/>
</dbReference>
<feature type="chain" id="PRO_5034529520" evidence="1">
    <location>
        <begin position="22"/>
        <end position="258"/>
    </location>
</feature>